<keyword evidence="3" id="KW-0539">Nucleus</keyword>
<reference evidence="7" key="1">
    <citation type="submission" date="2015-02" db="EMBL/GenBank/DDBJ databases">
        <title>Genome sequencing for Strongylocentrotus purpuratus.</title>
        <authorList>
            <person name="Murali S."/>
            <person name="Liu Y."/>
            <person name="Vee V."/>
            <person name="English A."/>
            <person name="Wang M."/>
            <person name="Skinner E."/>
            <person name="Han Y."/>
            <person name="Muzny D.M."/>
            <person name="Worley K.C."/>
            <person name="Gibbs R.A."/>
        </authorList>
    </citation>
    <scope>NUCLEOTIDE SEQUENCE</scope>
</reference>
<dbReference type="PANTHER" id="PTHR47018:SF2">
    <property type="entry name" value="TESMIN_TSO1-LIKE CXC DOMAIN-CONTAINING PROTEIN"/>
    <property type="match status" value="1"/>
</dbReference>
<dbReference type="RefSeq" id="XP_030842068.1">
    <property type="nucleotide sequence ID" value="XM_030986208.1"/>
</dbReference>
<dbReference type="Pfam" id="PF20231">
    <property type="entry name" value="DUF6589"/>
    <property type="match status" value="1"/>
</dbReference>
<comment type="subcellular location">
    <subcellularLocation>
        <location evidence="1">Nucleus</location>
    </subcellularLocation>
</comment>
<evidence type="ECO:0000256" key="1">
    <source>
        <dbReference type="ARBA" id="ARBA00004123"/>
    </source>
</evidence>
<keyword evidence="7" id="KW-1185">Reference proteome</keyword>
<comment type="similarity">
    <text evidence="2">Belongs to the lin-54 family.</text>
</comment>
<accession>A0A7M7NWR4</accession>
<evidence type="ECO:0000256" key="4">
    <source>
        <dbReference type="SAM" id="MobiDB-lite"/>
    </source>
</evidence>
<dbReference type="Proteomes" id="UP000007110">
    <property type="component" value="Unassembled WGS sequence"/>
</dbReference>
<dbReference type="OrthoDB" id="10071095at2759"/>
<feature type="domain" description="CRC" evidence="5">
    <location>
        <begin position="1636"/>
        <end position="1673"/>
    </location>
</feature>
<dbReference type="GeneID" id="105445405"/>
<evidence type="ECO:0000313" key="6">
    <source>
        <dbReference type="EnsemblMetazoa" id="XP_030842068"/>
    </source>
</evidence>
<organism evidence="6 7">
    <name type="scientific">Strongylocentrotus purpuratus</name>
    <name type="common">Purple sea urchin</name>
    <dbReference type="NCBI Taxonomy" id="7668"/>
    <lineage>
        <taxon>Eukaryota</taxon>
        <taxon>Metazoa</taxon>
        <taxon>Echinodermata</taxon>
        <taxon>Eleutherozoa</taxon>
        <taxon>Echinozoa</taxon>
        <taxon>Echinoidea</taxon>
        <taxon>Euechinoidea</taxon>
        <taxon>Echinacea</taxon>
        <taxon>Camarodonta</taxon>
        <taxon>Echinidea</taxon>
        <taxon>Strongylocentrotidae</taxon>
        <taxon>Strongylocentrotus</taxon>
    </lineage>
</organism>
<feature type="compositionally biased region" description="Acidic residues" evidence="4">
    <location>
        <begin position="1268"/>
        <end position="1280"/>
    </location>
</feature>
<feature type="region of interest" description="Disordered" evidence="4">
    <location>
        <begin position="1258"/>
        <end position="1280"/>
    </location>
</feature>
<proteinExistence type="inferred from homology"/>
<dbReference type="KEGG" id="spu:105445405"/>
<reference evidence="6" key="2">
    <citation type="submission" date="2021-01" db="UniProtKB">
        <authorList>
            <consortium name="EnsemblMetazoa"/>
        </authorList>
    </citation>
    <scope>IDENTIFICATION</scope>
</reference>
<evidence type="ECO:0000259" key="5">
    <source>
        <dbReference type="PROSITE" id="PS51634"/>
    </source>
</evidence>
<evidence type="ECO:0000256" key="3">
    <source>
        <dbReference type="ARBA" id="ARBA00023242"/>
    </source>
</evidence>
<dbReference type="InterPro" id="IPR005172">
    <property type="entry name" value="CRC"/>
</dbReference>
<dbReference type="EnsemblMetazoa" id="XM_030986208">
    <property type="protein sequence ID" value="XP_030842068"/>
    <property type="gene ID" value="LOC105445405"/>
</dbReference>
<dbReference type="Pfam" id="PF03638">
    <property type="entry name" value="TCR"/>
    <property type="match status" value="1"/>
</dbReference>
<sequence>MDSQAIINIIREKYENVSDVDCICNACRQKFSTKVKNSSYTPQKTRKKERKDLCSLSCASECASVSTVEASDISLQEFNSAFSLNLEEIPKPTLFCQKHRAQMSNYQVINKCAVCSYIVKSSQKKYILYDHKNIDRNLLKIINTDFVEGEKDIVCKQCYKFSFTGRVVSEVDVENMERVLMLDEEKLSGSNLVLDKICNNTFKQICTWTKTDYAFLLTNAYDFFLVELEKQFAPDSYAYHDAFRTCSWLLTKILTTFGNLFSVHRMSKKKGVLFYVKNIQHDQLISSLHNSHSKIRYLLKKGNDNSEDVYVDRDCERAIHEEGSLGALLSDGNKRLKQQTKNINETFISSPLAVADFNLIDAVSSFDPIIWNIVSLLTSNLEEMRFFKQSSICITKDHIRFPNESTSHGMQRTIRRIVIVFILQFALTDTCTYPFHIIIANIVKRMSHSSKLLKIMNRLGLCCSESTLDRFLQHVKDDRDANGSLSSLNNNSFTHVSIDNIDVLASHAAVTADQVRSWHGTSIMAQQPKPDSEVLHSTFERLDIPSTSTAVSIPSTSTAVSIPRTKKPSARKKIKLSHPLDVPTKDYFQPTQFKTYIRSQISWETFIPSELEKNMIYTLNNDMFLYVLERYSRTRSEEPSIPLLPSFKCKMLLDSQNPTTEKSQFSYLYVLDEPADTKQTLQKSIQLLYDLFEIGRNVNHLIVAGDGATFKMLLNIKREYGAALDWLIPYIGDWHLLKNYQEVLMKIFWDAGLKDLAKVTHKNMTLNSLSSCSNFKRTHKFLLQVHEALFMFQFQCFLNYRDGKSNSDFSNEMFLDKIQSVIKSFEIHDDTFDTGTFGKTQEEFKNSEMYTSMKDEFMLFCAEMSEKLHTFKFWNDFIHRDCMSYIQLYIAIRSGNWGLRNAALKEIAPLFHACDRQNYSKMIPIHLSMMEALPEHILVHFRNGAFVSSIKGMNFSSVALDEAHEMLINKHCKMALCRSLPKNMEKIAGTIQYQAKLITHFEEQLEFLNPSKSVLHRDLSPSVIKSEFSNVKLYLGKLLESSMFLPDQDSGLCHVFTRVPASKDQETSLLSYRQIGQDAYSYFCKFQILKDTSVEKPVLRKHNLKTFAKPKVTRRKLSSYQKEVKMVTLCCKRLMASSQERNQPISTLCQFIEKPRAICDRSNLPQKGAKYVMYNIFDKRYGSNYNIVSSSPTITQKGACLIAEGMNIIYTSPLKHYRTFNEYASFIVDIWVLTRFKKGFRDVRILFDQFDTQGISPKCIERSRRDQGDEDSDSTVDEVVDDTPLPQNWSKFLHIRKNKHALIRYLSRKIVDIVKSHLQDDQIFITSGGFHVGLQSSPGWSGVVVTSKGVENHSLVHNHEESDTQIFLHVYDTPCSHVLIYSIDRDVGVVSLPLNFSDKTVCIQYNAKVGEEKYLNVNMLQDAIKADSDLSAIISQNIDVLKCIQMLYICSGCDFVSYFAHLGKSKFMNVFFQYASFISGENTPFNIGNLSCSTVNGNSDLGLLSFYRLILCVYFKAKRACLHQYDSPVQLFASVNGETEREQHENALDKVRKASWLGCYEDELLPSNTALQYHWLRSCWVSTVWSLCTTPQFQYPDLVSHGYVVTFDNNVPIIEIMWDSEENMTEIRNNVAFLTRGCACKKNKCVNKRCKCRKNGKLCGPGCRCNDCSNVLERSQPEVCEPLDISCNSDSSEEEGDISSDDEDEEVVNNVDEALEFEILFSSDEEFSDIESDEELPVV</sequence>
<protein>
    <recommendedName>
        <fullName evidence="5">CRC domain-containing protein</fullName>
    </recommendedName>
</protein>
<dbReference type="PANTHER" id="PTHR47018">
    <property type="entry name" value="CXC DOMAIN-CONTAINING PROTEIN-RELATED"/>
    <property type="match status" value="1"/>
</dbReference>
<dbReference type="InterPro" id="IPR033467">
    <property type="entry name" value="Tesmin/TSO1-like_CXC"/>
</dbReference>
<dbReference type="PROSITE" id="PS51634">
    <property type="entry name" value="CRC"/>
    <property type="match status" value="1"/>
</dbReference>
<dbReference type="InParanoid" id="A0A7M7NWR4"/>
<dbReference type="OMA" id="MLYICSG"/>
<dbReference type="InterPro" id="IPR046496">
    <property type="entry name" value="DUF6589"/>
</dbReference>
<dbReference type="SMART" id="SM01114">
    <property type="entry name" value="CXC"/>
    <property type="match status" value="1"/>
</dbReference>
<evidence type="ECO:0000256" key="2">
    <source>
        <dbReference type="ARBA" id="ARBA00007267"/>
    </source>
</evidence>
<dbReference type="GO" id="GO:0005634">
    <property type="term" value="C:nucleus"/>
    <property type="evidence" value="ECO:0007669"/>
    <property type="project" value="UniProtKB-SubCell"/>
</dbReference>
<evidence type="ECO:0000313" key="7">
    <source>
        <dbReference type="Proteomes" id="UP000007110"/>
    </source>
</evidence>
<name>A0A7M7NWR4_STRPU</name>